<dbReference type="GO" id="GO:0046872">
    <property type="term" value="F:metal ion binding"/>
    <property type="evidence" value="ECO:0007669"/>
    <property type="project" value="UniProtKB-KW"/>
</dbReference>
<gene>
    <name evidence="7" type="ORF">BIU88_05315</name>
</gene>
<dbReference type="PROSITE" id="PS51379">
    <property type="entry name" value="4FE4S_FER_2"/>
    <property type="match status" value="2"/>
</dbReference>
<dbReference type="GO" id="GO:0051536">
    <property type="term" value="F:iron-sulfur cluster binding"/>
    <property type="evidence" value="ECO:0007669"/>
    <property type="project" value="UniProtKB-KW"/>
</dbReference>
<evidence type="ECO:0000256" key="4">
    <source>
        <dbReference type="ARBA" id="ARBA00023004"/>
    </source>
</evidence>
<dbReference type="GO" id="GO:0016491">
    <property type="term" value="F:oxidoreductase activity"/>
    <property type="evidence" value="ECO:0007669"/>
    <property type="project" value="UniProtKB-KW"/>
</dbReference>
<protein>
    <submittedName>
        <fullName evidence="7">Nitroreductase</fullName>
    </submittedName>
</protein>
<sequence length="275" mass="30952">MIDFRVEREKCTQCGSCSKDCPSRIIVMDGEGYPAIAPEKESFCLRCEHCLAICPAGAISILGYRPGESLPIKGGYPDPLQLETLIKGRRSVRRYKPENLDAALMQKLLEVAWHAPTGVNSRQVRFTVLDDRAKVARLRDEVMEGLIRLDREGMLPASKAYYAKFVKLWEKHRVDLVFRDAPHMLVASAPKSLSTPKEDCMIVLTCFELYAQVCGVGTLWNGIASWAIDEMLPEVRRSLGIPDDHLFGYAMLFGKPAVHYARTVQHRPALIHRVP</sequence>
<dbReference type="InterPro" id="IPR017896">
    <property type="entry name" value="4Fe4S_Fe-S-bd"/>
</dbReference>
<evidence type="ECO:0000256" key="5">
    <source>
        <dbReference type="ARBA" id="ARBA00023014"/>
    </source>
</evidence>
<evidence type="ECO:0000313" key="7">
    <source>
        <dbReference type="EMBL" id="AOS83616.1"/>
    </source>
</evidence>
<evidence type="ECO:0000256" key="2">
    <source>
        <dbReference type="ARBA" id="ARBA00022723"/>
    </source>
</evidence>
<dbReference type="AlphaFoldDB" id="A0A1D8CXF8"/>
<comment type="similarity">
    <text evidence="1">Belongs to the nitroreductase family.</text>
</comment>
<dbReference type="CDD" id="cd02143">
    <property type="entry name" value="nitroreductase_FeS-like"/>
    <property type="match status" value="1"/>
</dbReference>
<accession>A0A1D8CXF8</accession>
<proteinExistence type="inferred from homology"/>
<organism evidence="7 8">
    <name type="scientific">Chlorobaculum limnaeum</name>
    <dbReference type="NCBI Taxonomy" id="274537"/>
    <lineage>
        <taxon>Bacteria</taxon>
        <taxon>Pseudomonadati</taxon>
        <taxon>Chlorobiota</taxon>
        <taxon>Chlorobiia</taxon>
        <taxon>Chlorobiales</taxon>
        <taxon>Chlorobiaceae</taxon>
        <taxon>Chlorobaculum</taxon>
    </lineage>
</organism>
<dbReference type="Pfam" id="PF00881">
    <property type="entry name" value="Nitroreductase"/>
    <property type="match status" value="1"/>
</dbReference>
<dbReference type="Pfam" id="PF13187">
    <property type="entry name" value="Fer4_9"/>
    <property type="match status" value="1"/>
</dbReference>
<dbReference type="InterPro" id="IPR017900">
    <property type="entry name" value="4Fe4S_Fe_S_CS"/>
</dbReference>
<dbReference type="SUPFAM" id="SSF55469">
    <property type="entry name" value="FMN-dependent nitroreductase-like"/>
    <property type="match status" value="1"/>
</dbReference>
<dbReference type="EMBL" id="CP017305">
    <property type="protein sequence ID" value="AOS83616.1"/>
    <property type="molecule type" value="Genomic_DNA"/>
</dbReference>
<evidence type="ECO:0000313" key="8">
    <source>
        <dbReference type="Proteomes" id="UP000095185"/>
    </source>
</evidence>
<dbReference type="Gene3D" id="3.40.109.10">
    <property type="entry name" value="NADH Oxidase"/>
    <property type="match status" value="1"/>
</dbReference>
<feature type="domain" description="4Fe-4S ferredoxin-type" evidence="6">
    <location>
        <begin position="2"/>
        <end position="31"/>
    </location>
</feature>
<keyword evidence="5" id="KW-0411">Iron-sulfur</keyword>
<keyword evidence="3" id="KW-0560">Oxidoreductase</keyword>
<keyword evidence="2" id="KW-0479">Metal-binding</keyword>
<reference evidence="7" key="1">
    <citation type="submission" date="2016-09" db="EMBL/GenBank/DDBJ databases">
        <title>Genome sequence of Chlorobaculum limnaeum.</title>
        <authorList>
            <person name="Liu Z."/>
            <person name="Tank M."/>
            <person name="Bryant D.A."/>
        </authorList>
    </citation>
    <scope>NUCLEOTIDE SEQUENCE [LARGE SCALE GENOMIC DNA]</scope>
    <source>
        <strain evidence="7">DSM 1677</strain>
    </source>
</reference>
<dbReference type="InterPro" id="IPR000415">
    <property type="entry name" value="Nitroreductase-like"/>
</dbReference>
<evidence type="ECO:0000256" key="1">
    <source>
        <dbReference type="ARBA" id="ARBA00007118"/>
    </source>
</evidence>
<dbReference type="PROSITE" id="PS00198">
    <property type="entry name" value="4FE4S_FER_1"/>
    <property type="match status" value="2"/>
</dbReference>
<dbReference type="PANTHER" id="PTHR43673">
    <property type="entry name" value="NAD(P)H NITROREDUCTASE YDGI-RELATED"/>
    <property type="match status" value="1"/>
</dbReference>
<dbReference type="PANTHER" id="PTHR43673:SF10">
    <property type="entry name" value="NADH DEHYDROGENASE_NAD(P)H NITROREDUCTASE XCC3605-RELATED"/>
    <property type="match status" value="1"/>
</dbReference>
<name>A0A1D8CXF8_CHLLM</name>
<dbReference type="Proteomes" id="UP000095185">
    <property type="component" value="Chromosome"/>
</dbReference>
<dbReference type="SUPFAM" id="SSF54862">
    <property type="entry name" value="4Fe-4S ferredoxins"/>
    <property type="match status" value="1"/>
</dbReference>
<dbReference type="STRING" id="274537.BIU88_05315"/>
<feature type="domain" description="4Fe-4S ferredoxin-type" evidence="6">
    <location>
        <begin position="32"/>
        <end position="64"/>
    </location>
</feature>
<dbReference type="Gene3D" id="3.30.70.20">
    <property type="match status" value="1"/>
</dbReference>
<keyword evidence="8" id="KW-1185">Reference proteome</keyword>
<evidence type="ECO:0000256" key="3">
    <source>
        <dbReference type="ARBA" id="ARBA00023002"/>
    </source>
</evidence>
<evidence type="ECO:0000259" key="6">
    <source>
        <dbReference type="PROSITE" id="PS51379"/>
    </source>
</evidence>
<dbReference type="InterPro" id="IPR029479">
    <property type="entry name" value="Nitroreductase"/>
</dbReference>
<keyword evidence="4" id="KW-0408">Iron</keyword>
<dbReference type="KEGG" id="clz:BIU88_05315"/>
<dbReference type="OrthoDB" id="1091152at2"/>